<sequence length="149" mass="16914">MNLRYMLDTSICIYVMKNRPEFLADLFDAHARELCVSSVTAMELYYGVECSQQRVTNADKLESFLSRLEVLEYDTAAAYQTAIIRAELRRLGTPIGAYDGMISGHARANSLTVVTNNEREFARIPGLMTENWLQQAPQSIINEPQPAYR</sequence>
<dbReference type="OrthoDB" id="9796690at2"/>
<dbReference type="Gene3D" id="3.40.50.1010">
    <property type="entry name" value="5'-nuclease"/>
    <property type="match status" value="1"/>
</dbReference>
<keyword evidence="6 8" id="KW-0460">Magnesium</keyword>
<evidence type="ECO:0000256" key="7">
    <source>
        <dbReference type="ARBA" id="ARBA00038093"/>
    </source>
</evidence>
<accession>A0A0K6HBT8</accession>
<evidence type="ECO:0000256" key="3">
    <source>
        <dbReference type="ARBA" id="ARBA00022722"/>
    </source>
</evidence>
<evidence type="ECO:0000256" key="8">
    <source>
        <dbReference type="HAMAP-Rule" id="MF_00265"/>
    </source>
</evidence>
<dbReference type="RefSeq" id="WP_055439841.1">
    <property type="nucleotide sequence ID" value="NZ_CYHB01000010.1"/>
</dbReference>
<keyword evidence="4 8" id="KW-0479">Metal-binding</keyword>
<dbReference type="InterPro" id="IPR022907">
    <property type="entry name" value="VapC_family"/>
</dbReference>
<dbReference type="CDD" id="cd18745">
    <property type="entry name" value="PIN_VapC4-5_FitB-like"/>
    <property type="match status" value="1"/>
</dbReference>
<dbReference type="InterPro" id="IPR002716">
    <property type="entry name" value="PIN_dom"/>
</dbReference>
<feature type="binding site" evidence="8">
    <location>
        <position position="99"/>
    </location>
    <ligand>
        <name>Mg(2+)</name>
        <dbReference type="ChEBI" id="CHEBI:18420"/>
    </ligand>
</feature>
<keyword evidence="11" id="KW-1185">Reference proteome</keyword>
<feature type="domain" description="PIN" evidence="9">
    <location>
        <begin position="5"/>
        <end position="126"/>
    </location>
</feature>
<evidence type="ECO:0000256" key="4">
    <source>
        <dbReference type="ARBA" id="ARBA00022723"/>
    </source>
</evidence>
<dbReference type="PANTHER" id="PTHR33653:SF1">
    <property type="entry name" value="RIBONUCLEASE VAPC2"/>
    <property type="match status" value="1"/>
</dbReference>
<feature type="binding site" evidence="8">
    <location>
        <position position="8"/>
    </location>
    <ligand>
        <name>Mg(2+)</name>
        <dbReference type="ChEBI" id="CHEBI:18420"/>
    </ligand>
</feature>
<evidence type="ECO:0000313" key="11">
    <source>
        <dbReference type="Proteomes" id="UP000182598"/>
    </source>
</evidence>
<comment type="function">
    <text evidence="8">Toxic component of a toxin-antitoxin (TA) system. An RNase.</text>
</comment>
<dbReference type="GO" id="GO:0090729">
    <property type="term" value="F:toxin activity"/>
    <property type="evidence" value="ECO:0007669"/>
    <property type="project" value="UniProtKB-KW"/>
</dbReference>
<dbReference type="GO" id="GO:0016787">
    <property type="term" value="F:hydrolase activity"/>
    <property type="evidence" value="ECO:0007669"/>
    <property type="project" value="UniProtKB-KW"/>
</dbReference>
<dbReference type="AlphaFoldDB" id="A0A0K6HBT8"/>
<dbReference type="Proteomes" id="UP000182598">
    <property type="component" value="Unassembled WGS sequence"/>
</dbReference>
<gene>
    <name evidence="8" type="primary">vapC</name>
    <name evidence="10" type="ORF">Ga0061064_2207</name>
</gene>
<protein>
    <recommendedName>
        <fullName evidence="8">Ribonuclease VapC</fullName>
        <shortName evidence="8">RNase VapC</shortName>
        <ecNumber evidence="8">3.1.-.-</ecNumber>
    </recommendedName>
    <alternativeName>
        <fullName evidence="8">Toxin VapC</fullName>
    </alternativeName>
</protein>
<keyword evidence="2 8" id="KW-1277">Toxin-antitoxin system</keyword>
<dbReference type="GO" id="GO:0004540">
    <property type="term" value="F:RNA nuclease activity"/>
    <property type="evidence" value="ECO:0007669"/>
    <property type="project" value="InterPro"/>
</dbReference>
<dbReference type="InterPro" id="IPR050556">
    <property type="entry name" value="Type_II_TA_system_RNase"/>
</dbReference>
<comment type="similarity">
    <text evidence="7 8">Belongs to the PINc/VapC protein family.</text>
</comment>
<dbReference type="SUPFAM" id="SSF88723">
    <property type="entry name" value="PIN domain-like"/>
    <property type="match status" value="1"/>
</dbReference>
<evidence type="ECO:0000313" key="10">
    <source>
        <dbReference type="EMBL" id="CUA88455.1"/>
    </source>
</evidence>
<dbReference type="EC" id="3.1.-.-" evidence="8"/>
<dbReference type="GO" id="GO:0000287">
    <property type="term" value="F:magnesium ion binding"/>
    <property type="evidence" value="ECO:0007669"/>
    <property type="project" value="UniProtKB-UniRule"/>
</dbReference>
<evidence type="ECO:0000256" key="1">
    <source>
        <dbReference type="ARBA" id="ARBA00001946"/>
    </source>
</evidence>
<dbReference type="Pfam" id="PF01850">
    <property type="entry name" value="PIN"/>
    <property type="match status" value="1"/>
</dbReference>
<dbReference type="NCBIfam" id="NF010285">
    <property type="entry name" value="PRK13725.1"/>
    <property type="match status" value="1"/>
</dbReference>
<keyword evidence="3 8" id="KW-0540">Nuclease</keyword>
<keyword evidence="8" id="KW-0800">Toxin</keyword>
<evidence type="ECO:0000256" key="2">
    <source>
        <dbReference type="ARBA" id="ARBA00022649"/>
    </source>
</evidence>
<proteinExistence type="inferred from homology"/>
<evidence type="ECO:0000256" key="6">
    <source>
        <dbReference type="ARBA" id="ARBA00022842"/>
    </source>
</evidence>
<keyword evidence="5 8" id="KW-0378">Hydrolase</keyword>
<comment type="cofactor">
    <cofactor evidence="1 8">
        <name>Mg(2+)</name>
        <dbReference type="ChEBI" id="CHEBI:18420"/>
    </cofactor>
</comment>
<evidence type="ECO:0000256" key="5">
    <source>
        <dbReference type="ARBA" id="ARBA00022801"/>
    </source>
</evidence>
<reference evidence="11" key="1">
    <citation type="submission" date="2015-08" db="EMBL/GenBank/DDBJ databases">
        <authorList>
            <person name="Varghese N."/>
        </authorList>
    </citation>
    <scope>NUCLEOTIDE SEQUENCE [LARGE SCALE GENOMIC DNA]</scope>
    <source>
        <strain evidence="11">DSM 27808</strain>
    </source>
</reference>
<evidence type="ECO:0000259" key="9">
    <source>
        <dbReference type="Pfam" id="PF01850"/>
    </source>
</evidence>
<dbReference type="PANTHER" id="PTHR33653">
    <property type="entry name" value="RIBONUCLEASE VAPC2"/>
    <property type="match status" value="1"/>
</dbReference>
<dbReference type="EMBL" id="CYHB01000010">
    <property type="protein sequence ID" value="CUA88455.1"/>
    <property type="molecule type" value="Genomic_DNA"/>
</dbReference>
<organism evidence="10 11">
    <name type="scientific">Pseudidiomarina woesei</name>
    <dbReference type="NCBI Taxonomy" id="1381080"/>
    <lineage>
        <taxon>Bacteria</taxon>
        <taxon>Pseudomonadati</taxon>
        <taxon>Pseudomonadota</taxon>
        <taxon>Gammaproteobacteria</taxon>
        <taxon>Alteromonadales</taxon>
        <taxon>Idiomarinaceae</taxon>
        <taxon>Pseudidiomarina</taxon>
    </lineage>
</organism>
<dbReference type="InterPro" id="IPR029060">
    <property type="entry name" value="PIN-like_dom_sf"/>
</dbReference>
<name>A0A0K6HBT8_9GAMM</name>
<dbReference type="HAMAP" id="MF_00265">
    <property type="entry name" value="VapC_Nob1"/>
    <property type="match status" value="1"/>
</dbReference>